<reference evidence="1" key="1">
    <citation type="journal article" date="2014" name="Int. J. Syst. Evol. Microbiol.">
        <title>Complete genome sequence of Corynebacterium casei LMG S-19264T (=DSM 44701T), isolated from a smear-ripened cheese.</title>
        <authorList>
            <consortium name="US DOE Joint Genome Institute (JGI-PGF)"/>
            <person name="Walter F."/>
            <person name="Albersmeier A."/>
            <person name="Kalinowski J."/>
            <person name="Ruckert C."/>
        </authorList>
    </citation>
    <scope>NUCLEOTIDE SEQUENCE</scope>
    <source>
        <strain evidence="1">NBRC 108769</strain>
    </source>
</reference>
<organism evidence="1 2">
    <name type="scientific">Portibacter lacus</name>
    <dbReference type="NCBI Taxonomy" id="1099794"/>
    <lineage>
        <taxon>Bacteria</taxon>
        <taxon>Pseudomonadati</taxon>
        <taxon>Bacteroidota</taxon>
        <taxon>Saprospiria</taxon>
        <taxon>Saprospirales</taxon>
        <taxon>Haliscomenobacteraceae</taxon>
        <taxon>Portibacter</taxon>
    </lineage>
</organism>
<evidence type="ECO:0000313" key="2">
    <source>
        <dbReference type="Proteomes" id="UP001156666"/>
    </source>
</evidence>
<dbReference type="EMBL" id="BSOH01000037">
    <property type="protein sequence ID" value="GLR20153.1"/>
    <property type="molecule type" value="Genomic_DNA"/>
</dbReference>
<evidence type="ECO:0000313" key="1">
    <source>
        <dbReference type="EMBL" id="GLR20153.1"/>
    </source>
</evidence>
<dbReference type="Proteomes" id="UP001156666">
    <property type="component" value="Unassembled WGS sequence"/>
</dbReference>
<reference evidence="1" key="2">
    <citation type="submission" date="2023-01" db="EMBL/GenBank/DDBJ databases">
        <title>Draft genome sequence of Portibacter lacus strain NBRC 108769.</title>
        <authorList>
            <person name="Sun Q."/>
            <person name="Mori K."/>
        </authorList>
    </citation>
    <scope>NUCLEOTIDE SEQUENCE</scope>
    <source>
        <strain evidence="1">NBRC 108769</strain>
    </source>
</reference>
<keyword evidence="2" id="KW-1185">Reference proteome</keyword>
<proteinExistence type="predicted"/>
<protein>
    <submittedName>
        <fullName evidence="1">Uncharacterized protein</fullName>
    </submittedName>
</protein>
<name>A0AA37STE1_9BACT</name>
<sequence>MGVGSTKSTNDYGYLTQGISLGFSSPLFKVNGRSDLDRRKDLQITKTKNK</sequence>
<accession>A0AA37STE1</accession>
<comment type="caution">
    <text evidence="1">The sequence shown here is derived from an EMBL/GenBank/DDBJ whole genome shotgun (WGS) entry which is preliminary data.</text>
</comment>
<dbReference type="AlphaFoldDB" id="A0AA37STE1"/>
<gene>
    <name evidence="1" type="ORF">GCM10007940_47690</name>
</gene>